<keyword evidence="2" id="KW-0328">Glycosyltransferase</keyword>
<feature type="transmembrane region" description="Helical" evidence="4">
    <location>
        <begin position="288"/>
        <end position="307"/>
    </location>
</feature>
<feature type="transmembrane region" description="Helical" evidence="4">
    <location>
        <begin position="340"/>
        <end position="361"/>
    </location>
</feature>
<dbReference type="AlphaFoldDB" id="A0A8J6UND2"/>
<dbReference type="PANTHER" id="PTHR43630:SF1">
    <property type="entry name" value="POLY-BETA-1,6-N-ACETYL-D-GLUCOSAMINE SYNTHASE"/>
    <property type="match status" value="1"/>
</dbReference>
<keyword evidence="4" id="KW-0812">Transmembrane</keyword>
<dbReference type="CDD" id="cd06439">
    <property type="entry name" value="CESA_like_1"/>
    <property type="match status" value="1"/>
</dbReference>
<keyword evidence="7" id="KW-1185">Reference proteome</keyword>
<sequence>MAEYFFWFFLILTLYPYVIYPLLVSVWSKVAPRAWTKGTEQPTVTLIVSVYNEEGVIQRKLDNALALDYPPERLQIMVVSDGSTDTTHEIVGACDDERVILKAYQRAGKTACLNRAVAEASGDIVVFTDANSMFPPQALQMMTRNFADESVGLVTGWTRYRRSGSDVEEAPGAYARLEKITKDAESRISSCVGADGAIFAIRKELYQPLEDQDINDFVIPLNVIGQRRRVVLDGDVYCLEEPSEDAGKEYRRQVRMTNRTLGAMRRNLKYLVPVDFGSFAFFLLSHKLLRFLVPFFVVGTFFSGLALMTSTLFYGLAFLAMILLVLAGSLGLMGYAQSRLVDVCATFLLTCAGQAVGWFRFFTGKKDTMWTPQRS</sequence>
<dbReference type="InterPro" id="IPR001173">
    <property type="entry name" value="Glyco_trans_2-like"/>
</dbReference>
<keyword evidence="3" id="KW-0808">Transferase</keyword>
<proteinExistence type="inferred from homology"/>
<feature type="transmembrane region" description="Helical" evidence="4">
    <location>
        <begin position="313"/>
        <end position="333"/>
    </location>
</feature>
<comment type="caution">
    <text evidence="6">The sequence shown here is derived from an EMBL/GenBank/DDBJ whole genome shotgun (WGS) entry which is preliminary data.</text>
</comment>
<dbReference type="InterPro" id="IPR029044">
    <property type="entry name" value="Nucleotide-diphossugar_trans"/>
</dbReference>
<reference evidence="6" key="1">
    <citation type="submission" date="2020-09" db="EMBL/GenBank/DDBJ databases">
        <title>Pelobacter alkaliphilus sp. nov., a novel anaerobic arsenate-reducing bacterium from terrestrial mud volcano.</title>
        <authorList>
            <person name="Khomyakova M.A."/>
            <person name="Merkel A.Y."/>
            <person name="Slobodkin A.I."/>
        </authorList>
    </citation>
    <scope>NUCLEOTIDE SEQUENCE</scope>
    <source>
        <strain evidence="6">M08fum</strain>
    </source>
</reference>
<feature type="transmembrane region" description="Helical" evidence="4">
    <location>
        <begin position="6"/>
        <end position="27"/>
    </location>
</feature>
<accession>A0A8J6UND2</accession>
<dbReference type="Pfam" id="PF00535">
    <property type="entry name" value="Glycos_transf_2"/>
    <property type="match status" value="1"/>
</dbReference>
<dbReference type="SUPFAM" id="SSF53448">
    <property type="entry name" value="Nucleotide-diphospho-sugar transferases"/>
    <property type="match status" value="1"/>
</dbReference>
<dbReference type="GO" id="GO:0016757">
    <property type="term" value="F:glycosyltransferase activity"/>
    <property type="evidence" value="ECO:0007669"/>
    <property type="project" value="UniProtKB-KW"/>
</dbReference>
<keyword evidence="4" id="KW-0472">Membrane</keyword>
<dbReference type="RefSeq" id="WP_191153596.1">
    <property type="nucleotide sequence ID" value="NZ_JACWUN010000001.1"/>
</dbReference>
<evidence type="ECO:0000256" key="3">
    <source>
        <dbReference type="ARBA" id="ARBA00022679"/>
    </source>
</evidence>
<evidence type="ECO:0000313" key="6">
    <source>
        <dbReference type="EMBL" id="MBD1399329.1"/>
    </source>
</evidence>
<evidence type="ECO:0000256" key="4">
    <source>
        <dbReference type="SAM" id="Phobius"/>
    </source>
</evidence>
<gene>
    <name evidence="6" type="ORF">ICT70_01440</name>
</gene>
<keyword evidence="4" id="KW-1133">Transmembrane helix</keyword>
<name>A0A8J6UND2_9BACT</name>
<dbReference type="Gene3D" id="3.90.550.10">
    <property type="entry name" value="Spore Coat Polysaccharide Biosynthesis Protein SpsA, Chain A"/>
    <property type="match status" value="1"/>
</dbReference>
<evidence type="ECO:0000259" key="5">
    <source>
        <dbReference type="Pfam" id="PF00535"/>
    </source>
</evidence>
<evidence type="ECO:0000313" key="7">
    <source>
        <dbReference type="Proteomes" id="UP000632828"/>
    </source>
</evidence>
<dbReference type="PANTHER" id="PTHR43630">
    <property type="entry name" value="POLY-BETA-1,6-N-ACETYL-D-GLUCOSAMINE SYNTHASE"/>
    <property type="match status" value="1"/>
</dbReference>
<dbReference type="Proteomes" id="UP000632828">
    <property type="component" value="Unassembled WGS sequence"/>
</dbReference>
<protein>
    <submittedName>
        <fullName evidence="6">Glycosyltransferase family 2 protein</fullName>
    </submittedName>
</protein>
<feature type="domain" description="Glycosyltransferase 2-like" evidence="5">
    <location>
        <begin position="46"/>
        <end position="173"/>
    </location>
</feature>
<dbReference type="EMBL" id="JACWUN010000001">
    <property type="protein sequence ID" value="MBD1399329.1"/>
    <property type="molecule type" value="Genomic_DNA"/>
</dbReference>
<evidence type="ECO:0000256" key="1">
    <source>
        <dbReference type="ARBA" id="ARBA00006739"/>
    </source>
</evidence>
<organism evidence="6 7">
    <name type="scientific">Pelovirga terrestris</name>
    <dbReference type="NCBI Taxonomy" id="2771352"/>
    <lineage>
        <taxon>Bacteria</taxon>
        <taxon>Pseudomonadati</taxon>
        <taxon>Thermodesulfobacteriota</taxon>
        <taxon>Desulfuromonadia</taxon>
        <taxon>Geobacterales</taxon>
        <taxon>Geobacteraceae</taxon>
        <taxon>Pelovirga</taxon>
    </lineage>
</organism>
<comment type="similarity">
    <text evidence="1">Belongs to the glycosyltransferase 2 family.</text>
</comment>
<evidence type="ECO:0000256" key="2">
    <source>
        <dbReference type="ARBA" id="ARBA00022676"/>
    </source>
</evidence>